<feature type="region of interest" description="Disordered" evidence="1">
    <location>
        <begin position="1"/>
        <end position="75"/>
    </location>
</feature>
<dbReference type="OrthoDB" id="73919at2759"/>
<dbReference type="Gene3D" id="2.60.40.150">
    <property type="entry name" value="C2 domain"/>
    <property type="match status" value="1"/>
</dbReference>
<feature type="region of interest" description="Disordered" evidence="1">
    <location>
        <begin position="431"/>
        <end position="484"/>
    </location>
</feature>
<dbReference type="InterPro" id="IPR000008">
    <property type="entry name" value="C2_dom"/>
</dbReference>
<dbReference type="EMBL" id="CP051142">
    <property type="protein sequence ID" value="QIX00267.1"/>
    <property type="molecule type" value="Genomic_DNA"/>
</dbReference>
<evidence type="ECO:0000256" key="1">
    <source>
        <dbReference type="SAM" id="MobiDB-lite"/>
    </source>
</evidence>
<dbReference type="PROSITE" id="PS50004">
    <property type="entry name" value="C2"/>
    <property type="match status" value="1"/>
</dbReference>
<dbReference type="PANTHER" id="PTHR47800">
    <property type="entry name" value="C2 DOMAIN-CONTAINING PROTEIN"/>
    <property type="match status" value="1"/>
</dbReference>
<protein>
    <recommendedName>
        <fullName evidence="2">C2 domain-containing protein</fullName>
    </recommendedName>
</protein>
<evidence type="ECO:0000259" key="2">
    <source>
        <dbReference type="PROSITE" id="PS50004"/>
    </source>
</evidence>
<dbReference type="AlphaFoldDB" id="A0A6H0XZT4"/>
<organism evidence="3 4">
    <name type="scientific">Peltaster fructicola</name>
    <dbReference type="NCBI Taxonomy" id="286661"/>
    <lineage>
        <taxon>Eukaryota</taxon>
        <taxon>Fungi</taxon>
        <taxon>Dikarya</taxon>
        <taxon>Ascomycota</taxon>
        <taxon>Pezizomycotina</taxon>
        <taxon>Dothideomycetes</taxon>
        <taxon>Dothideomycetes incertae sedis</taxon>
        <taxon>Peltaster</taxon>
    </lineage>
</organism>
<name>A0A6H0XZT4_9PEZI</name>
<accession>A0A6H0XZT4</accession>
<evidence type="ECO:0000313" key="4">
    <source>
        <dbReference type="Proteomes" id="UP000503462"/>
    </source>
</evidence>
<dbReference type="PANTHER" id="PTHR47800:SF5">
    <property type="entry name" value="FER-1-LIKE PROTEIN 6"/>
    <property type="match status" value="1"/>
</dbReference>
<feature type="compositionally biased region" description="Basic and acidic residues" evidence="1">
    <location>
        <begin position="24"/>
        <end position="65"/>
    </location>
</feature>
<dbReference type="Pfam" id="PF00168">
    <property type="entry name" value="C2"/>
    <property type="match status" value="1"/>
</dbReference>
<feature type="compositionally biased region" description="Basic and acidic residues" evidence="1">
    <location>
        <begin position="442"/>
        <end position="463"/>
    </location>
</feature>
<feature type="compositionally biased region" description="Basic and acidic residues" evidence="1">
    <location>
        <begin position="571"/>
        <end position="593"/>
    </location>
</feature>
<feature type="compositionally biased region" description="Basic and acidic residues" evidence="1">
    <location>
        <begin position="525"/>
        <end position="539"/>
    </location>
</feature>
<reference evidence="3 4" key="1">
    <citation type="journal article" date="2016" name="Sci. Rep.">
        <title>Peltaster fructicola genome reveals evolution from an invasive phytopathogen to an ectophytic parasite.</title>
        <authorList>
            <person name="Xu C."/>
            <person name="Chen H."/>
            <person name="Gleason M.L."/>
            <person name="Xu J.R."/>
            <person name="Liu H."/>
            <person name="Zhang R."/>
            <person name="Sun G."/>
        </authorList>
    </citation>
    <scope>NUCLEOTIDE SEQUENCE [LARGE SCALE GENOMIC DNA]</scope>
    <source>
        <strain evidence="3 4">LNHT1506</strain>
    </source>
</reference>
<dbReference type="InterPro" id="IPR035892">
    <property type="entry name" value="C2_domain_sf"/>
</dbReference>
<gene>
    <name evidence="3" type="ORF">AMS68_005784</name>
</gene>
<dbReference type="SMART" id="SM00239">
    <property type="entry name" value="C2"/>
    <property type="match status" value="1"/>
</dbReference>
<dbReference type="SUPFAM" id="SSF49562">
    <property type="entry name" value="C2 domain (Calcium/lipid-binding domain, CaLB)"/>
    <property type="match status" value="1"/>
</dbReference>
<evidence type="ECO:0000313" key="3">
    <source>
        <dbReference type="EMBL" id="QIX00267.1"/>
    </source>
</evidence>
<dbReference type="Proteomes" id="UP000503462">
    <property type="component" value="Chromosome 4"/>
</dbReference>
<feature type="region of interest" description="Disordered" evidence="1">
    <location>
        <begin position="525"/>
        <end position="620"/>
    </location>
</feature>
<feature type="compositionally biased region" description="Basic and acidic residues" evidence="1">
    <location>
        <begin position="602"/>
        <end position="620"/>
    </location>
</feature>
<keyword evidence="4" id="KW-1185">Reference proteome</keyword>
<feature type="domain" description="C2" evidence="2">
    <location>
        <begin position="64"/>
        <end position="193"/>
    </location>
</feature>
<sequence length="620" mass="70123">MAAVENVADEAGTENKPTDLQQELNEKSEPSGVDKHDEKTGDKSKEHDKSGDKSTKDDKSKDDKPAGGYDSIPVPKRERGWTIRITVHRATNLPMADVGTLSSDPYVVTQLYTDTPNRHKEDPPMTMRTPTIRKSLEPEWNTPWTIANVPSSGFKLKLRVYDEDPTDHDDRLGNVHIRVGSLSEGWQGYKDNGFKIEKRAGSKRAYFVRAISTCFGRAKHMHGELFVSIELLGRTPEDGQDGRIYTIGPCWWTKHYSPLLGRLANTHEPDSGPTNSVPGMDDKKSNIKRFDFQANQVQLTGPVPKELYHRFVEFKPWVQTMFTGSGIKGFFLSKALHHQHSRVYHFDRQTKWGQLKENSGKDMTNLFLDLVHYDEGARIFTYVLTLDALWRFTETGKEFGIDMLSKHTMHSDVGIYIAFSGEFFIRRLKKPRQPEPPEPVEEASKAHPLPHEDNPEHPPKEVDGGPPDEDPPKDPNYYELVIDNDSGTYRPNAEMLPLLKKFLAKNLPGLHILTLDCQKDEKLMNKMKNEQRERKKQEGDGTVFLQGDDSSISSSDEDDLDAIQSGIAGGEGRHERGALKQAAKDLKLRDKAKASKVKRNYGHHERDGEAPEPQPAKEDA</sequence>
<proteinExistence type="predicted"/>
<dbReference type="GO" id="GO:0010628">
    <property type="term" value="P:positive regulation of gene expression"/>
    <property type="evidence" value="ECO:0007669"/>
    <property type="project" value="TreeGrafter"/>
</dbReference>